<organism evidence="1 2">
    <name type="scientific">Podospora didyma</name>
    <dbReference type="NCBI Taxonomy" id="330526"/>
    <lineage>
        <taxon>Eukaryota</taxon>
        <taxon>Fungi</taxon>
        <taxon>Dikarya</taxon>
        <taxon>Ascomycota</taxon>
        <taxon>Pezizomycotina</taxon>
        <taxon>Sordariomycetes</taxon>
        <taxon>Sordariomycetidae</taxon>
        <taxon>Sordariales</taxon>
        <taxon>Podosporaceae</taxon>
        <taxon>Podospora</taxon>
    </lineage>
</organism>
<accession>A0AAE0KJ92</accession>
<dbReference type="SUPFAM" id="SSF53335">
    <property type="entry name" value="S-adenosyl-L-methionine-dependent methyltransferases"/>
    <property type="match status" value="1"/>
</dbReference>
<proteinExistence type="predicted"/>
<evidence type="ECO:0000313" key="1">
    <source>
        <dbReference type="EMBL" id="KAK3377709.1"/>
    </source>
</evidence>
<reference evidence="1" key="2">
    <citation type="submission" date="2023-06" db="EMBL/GenBank/DDBJ databases">
        <authorList>
            <consortium name="Lawrence Berkeley National Laboratory"/>
            <person name="Haridas S."/>
            <person name="Hensen N."/>
            <person name="Bonometti L."/>
            <person name="Westerberg I."/>
            <person name="Brannstrom I.O."/>
            <person name="Guillou S."/>
            <person name="Cros-Aarteil S."/>
            <person name="Calhoun S."/>
            <person name="Kuo A."/>
            <person name="Mondo S."/>
            <person name="Pangilinan J."/>
            <person name="Riley R."/>
            <person name="LaButti K."/>
            <person name="Andreopoulos B."/>
            <person name="Lipzen A."/>
            <person name="Chen C."/>
            <person name="Yanf M."/>
            <person name="Daum C."/>
            <person name="Ng V."/>
            <person name="Clum A."/>
            <person name="Steindorff A."/>
            <person name="Ohm R."/>
            <person name="Martin F."/>
            <person name="Silar P."/>
            <person name="Natvig D."/>
            <person name="Lalanne C."/>
            <person name="Gautier V."/>
            <person name="Ament-velasquez S.L."/>
            <person name="Kruys A."/>
            <person name="Hutchinson M.I."/>
            <person name="Powell A.J."/>
            <person name="Barry K."/>
            <person name="Miller A.N."/>
            <person name="Grigoriev I.V."/>
            <person name="Debuchy R."/>
            <person name="Gladieux P."/>
            <person name="Thoren M.H."/>
            <person name="Johannesson H."/>
        </authorList>
    </citation>
    <scope>NUCLEOTIDE SEQUENCE</scope>
    <source>
        <strain evidence="1">CBS 232.78</strain>
    </source>
</reference>
<dbReference type="PANTHER" id="PTHR45036">
    <property type="entry name" value="METHYLTRANSFERASE LIKE 7B"/>
    <property type="match status" value="1"/>
</dbReference>
<dbReference type="CDD" id="cd02440">
    <property type="entry name" value="AdoMet_MTases"/>
    <property type="match status" value="1"/>
</dbReference>
<protein>
    <submittedName>
        <fullName evidence="1">S-adenosyl-L-methionine-dependent methyltransferase</fullName>
    </submittedName>
</protein>
<comment type="caution">
    <text evidence="1">The sequence shown here is derived from an EMBL/GenBank/DDBJ whole genome shotgun (WGS) entry which is preliminary data.</text>
</comment>
<dbReference type="PANTHER" id="PTHR45036:SF1">
    <property type="entry name" value="METHYLTRANSFERASE LIKE 7A"/>
    <property type="match status" value="1"/>
</dbReference>
<dbReference type="Proteomes" id="UP001285441">
    <property type="component" value="Unassembled WGS sequence"/>
</dbReference>
<name>A0AAE0KJ92_9PEZI</name>
<sequence>MAASLIFPWRFMLASSYYLPGTILSLVSSGKLSTLFSWFGFQAVWFSRFWGWAGPQVRSSAEIKVVPLLEGRVSAGDVLPSGSTHQGVGGTVLEIGPGSGMWVSIFSDKYLGLSATKSGSRSKVTRVYGVEPNAGVHAGLRAQIAAAGLEDMYEIVPVGIEDLERSGRVERESVDCIVSVLCLCSIPNPQHNITELYSYLKPGGRWFVYEHVKCAHWQGRGIAAYQALMNYIWPHFIGGCELRRDTGKWLREAGPWSVVDLTEPIGQPWFIPLPHVIGVLTK</sequence>
<dbReference type="InterPro" id="IPR029063">
    <property type="entry name" value="SAM-dependent_MTases_sf"/>
</dbReference>
<dbReference type="GO" id="GO:0032259">
    <property type="term" value="P:methylation"/>
    <property type="evidence" value="ECO:0007669"/>
    <property type="project" value="UniProtKB-KW"/>
</dbReference>
<keyword evidence="1" id="KW-0489">Methyltransferase</keyword>
<keyword evidence="2" id="KW-1185">Reference proteome</keyword>
<evidence type="ECO:0000313" key="2">
    <source>
        <dbReference type="Proteomes" id="UP001285441"/>
    </source>
</evidence>
<dbReference type="InterPro" id="IPR052356">
    <property type="entry name" value="Thiol_S-MT"/>
</dbReference>
<dbReference type="Pfam" id="PF13489">
    <property type="entry name" value="Methyltransf_23"/>
    <property type="match status" value="1"/>
</dbReference>
<gene>
    <name evidence="1" type="ORF">B0H63DRAFT_524985</name>
</gene>
<dbReference type="AlphaFoldDB" id="A0AAE0KJ92"/>
<dbReference type="EMBL" id="JAULSW010000006">
    <property type="protein sequence ID" value="KAK3377709.1"/>
    <property type="molecule type" value="Genomic_DNA"/>
</dbReference>
<dbReference type="GO" id="GO:0008168">
    <property type="term" value="F:methyltransferase activity"/>
    <property type="evidence" value="ECO:0007669"/>
    <property type="project" value="UniProtKB-KW"/>
</dbReference>
<dbReference type="Gene3D" id="3.40.50.150">
    <property type="entry name" value="Vaccinia Virus protein VP39"/>
    <property type="match status" value="1"/>
</dbReference>
<keyword evidence="1" id="KW-0808">Transferase</keyword>
<reference evidence="1" key="1">
    <citation type="journal article" date="2023" name="Mol. Phylogenet. Evol.">
        <title>Genome-scale phylogeny and comparative genomics of the fungal order Sordariales.</title>
        <authorList>
            <person name="Hensen N."/>
            <person name="Bonometti L."/>
            <person name="Westerberg I."/>
            <person name="Brannstrom I.O."/>
            <person name="Guillou S."/>
            <person name="Cros-Aarteil S."/>
            <person name="Calhoun S."/>
            <person name="Haridas S."/>
            <person name="Kuo A."/>
            <person name="Mondo S."/>
            <person name="Pangilinan J."/>
            <person name="Riley R."/>
            <person name="LaButti K."/>
            <person name="Andreopoulos B."/>
            <person name="Lipzen A."/>
            <person name="Chen C."/>
            <person name="Yan M."/>
            <person name="Daum C."/>
            <person name="Ng V."/>
            <person name="Clum A."/>
            <person name="Steindorff A."/>
            <person name="Ohm R.A."/>
            <person name="Martin F."/>
            <person name="Silar P."/>
            <person name="Natvig D.O."/>
            <person name="Lalanne C."/>
            <person name="Gautier V."/>
            <person name="Ament-Velasquez S.L."/>
            <person name="Kruys A."/>
            <person name="Hutchinson M.I."/>
            <person name="Powell A.J."/>
            <person name="Barry K."/>
            <person name="Miller A.N."/>
            <person name="Grigoriev I.V."/>
            <person name="Debuchy R."/>
            <person name="Gladieux P."/>
            <person name="Hiltunen Thoren M."/>
            <person name="Johannesson H."/>
        </authorList>
    </citation>
    <scope>NUCLEOTIDE SEQUENCE</scope>
    <source>
        <strain evidence="1">CBS 232.78</strain>
    </source>
</reference>